<dbReference type="Gene3D" id="1.10.760.10">
    <property type="entry name" value="Cytochrome c-like domain"/>
    <property type="match status" value="2"/>
</dbReference>
<evidence type="ECO:0000313" key="4">
    <source>
        <dbReference type="EMBL" id="SNZ02316.1"/>
    </source>
</evidence>
<protein>
    <submittedName>
        <fullName evidence="4">Cytochrome c peroxidase</fullName>
    </submittedName>
</protein>
<dbReference type="OrthoDB" id="9772811at2"/>
<accession>A0A285N2S5</accession>
<keyword evidence="2" id="KW-0560">Oxidoreductase</keyword>
<feature type="domain" description="Di-haem cytochrome c peroxidase" evidence="3">
    <location>
        <begin position="46"/>
        <end position="195"/>
    </location>
</feature>
<gene>
    <name evidence="4" type="ORF">SAMN06265182_0087</name>
</gene>
<keyword evidence="5" id="KW-1185">Reference proteome</keyword>
<name>A0A285N2S5_9AQUI</name>
<dbReference type="Pfam" id="PF03150">
    <property type="entry name" value="CCP_MauG"/>
    <property type="match status" value="1"/>
</dbReference>
<dbReference type="AlphaFoldDB" id="A0A285N2S5"/>
<keyword evidence="4" id="KW-0575">Peroxidase</keyword>
<evidence type="ECO:0000313" key="5">
    <source>
        <dbReference type="Proteomes" id="UP000219036"/>
    </source>
</evidence>
<dbReference type="PANTHER" id="PTHR30600:SF7">
    <property type="entry name" value="CYTOCHROME C PEROXIDASE-RELATED"/>
    <property type="match status" value="1"/>
</dbReference>
<comment type="subcellular location">
    <subcellularLocation>
        <location evidence="1">Cell envelope</location>
    </subcellularLocation>
</comment>
<dbReference type="InterPro" id="IPR051395">
    <property type="entry name" value="Cytochrome_c_Peroxidase/MauG"/>
</dbReference>
<dbReference type="Proteomes" id="UP000219036">
    <property type="component" value="Unassembled WGS sequence"/>
</dbReference>
<dbReference type="InterPro" id="IPR036909">
    <property type="entry name" value="Cyt_c-like_dom_sf"/>
</dbReference>
<dbReference type="RefSeq" id="WP_096999294.1">
    <property type="nucleotide sequence ID" value="NZ_OBEI01000001.1"/>
</dbReference>
<dbReference type="GO" id="GO:0020037">
    <property type="term" value="F:heme binding"/>
    <property type="evidence" value="ECO:0007669"/>
    <property type="project" value="InterPro"/>
</dbReference>
<dbReference type="GO" id="GO:0004130">
    <property type="term" value="F:cytochrome-c peroxidase activity"/>
    <property type="evidence" value="ECO:0007669"/>
    <property type="project" value="TreeGrafter"/>
</dbReference>
<dbReference type="GO" id="GO:0009055">
    <property type="term" value="F:electron transfer activity"/>
    <property type="evidence" value="ECO:0007669"/>
    <property type="project" value="InterPro"/>
</dbReference>
<dbReference type="SUPFAM" id="SSF46626">
    <property type="entry name" value="Cytochrome c"/>
    <property type="match status" value="2"/>
</dbReference>
<sequence>MRRIFVITILIASISYADDVELLNEAKKYFEPLSEIFPSDINKITKAKVKLGKMLFYEPRVSIDGATSCAKCQPLTLYGADGLKKSQGNNGKINPRNAPTVLNAAGQISQHWRGDRKDVEDQAKKALLGKGSFGAPSYKWVEERLREIKGYRVLFREAFPQDKNPVNVDSFAKAVGAWERTLSTSSRFDRFLMGDIDALSYKEKKGLEKFIKKGCVSCHNEALFGGNMYAKFGIVEPYWKYTHLLSLTGRLSRDIRTIPVLPPKN</sequence>
<proteinExistence type="predicted"/>
<dbReference type="EMBL" id="OBEI01000001">
    <property type="protein sequence ID" value="SNZ02316.1"/>
    <property type="molecule type" value="Genomic_DNA"/>
</dbReference>
<evidence type="ECO:0000256" key="1">
    <source>
        <dbReference type="ARBA" id="ARBA00004196"/>
    </source>
</evidence>
<dbReference type="InterPro" id="IPR004852">
    <property type="entry name" value="Di-haem_cyt_c_peroxidsae"/>
</dbReference>
<dbReference type="PANTHER" id="PTHR30600">
    <property type="entry name" value="CYTOCHROME C PEROXIDASE-RELATED"/>
    <property type="match status" value="1"/>
</dbReference>
<organism evidence="4 5">
    <name type="scientific">Persephonella hydrogeniphila</name>
    <dbReference type="NCBI Taxonomy" id="198703"/>
    <lineage>
        <taxon>Bacteria</taxon>
        <taxon>Pseudomonadati</taxon>
        <taxon>Aquificota</taxon>
        <taxon>Aquificia</taxon>
        <taxon>Aquificales</taxon>
        <taxon>Hydrogenothermaceae</taxon>
        <taxon>Persephonella</taxon>
    </lineage>
</organism>
<evidence type="ECO:0000259" key="3">
    <source>
        <dbReference type="Pfam" id="PF03150"/>
    </source>
</evidence>
<dbReference type="GO" id="GO:0030313">
    <property type="term" value="C:cell envelope"/>
    <property type="evidence" value="ECO:0007669"/>
    <property type="project" value="UniProtKB-SubCell"/>
</dbReference>
<evidence type="ECO:0000256" key="2">
    <source>
        <dbReference type="ARBA" id="ARBA00023002"/>
    </source>
</evidence>
<reference evidence="5" key="1">
    <citation type="submission" date="2017-09" db="EMBL/GenBank/DDBJ databases">
        <authorList>
            <person name="Varghese N."/>
            <person name="Submissions S."/>
        </authorList>
    </citation>
    <scope>NUCLEOTIDE SEQUENCE [LARGE SCALE GENOMIC DNA]</scope>
    <source>
        <strain evidence="5">DSM 15103</strain>
    </source>
</reference>